<protein>
    <submittedName>
        <fullName evidence="4">Precorrin-6x reductase</fullName>
    </submittedName>
</protein>
<dbReference type="InterPro" id="IPR003723">
    <property type="entry name" value="Precorrin-6x_reduct"/>
</dbReference>
<reference evidence="5" key="1">
    <citation type="submission" date="2015-07" db="EMBL/GenBank/DDBJ databases">
        <title>Near-Complete Genome Sequence of the Cellulolytic Bacterium Bacteroides (Pseudobacteroides) cellulosolvens ATCC 35603.</title>
        <authorList>
            <person name="Dassa B."/>
            <person name="Utturkar S.M."/>
            <person name="Klingeman D.M."/>
            <person name="Hurt R.A."/>
            <person name="Keller M."/>
            <person name="Xu J."/>
            <person name="Reddy Y.H.K."/>
            <person name="Borovok I."/>
            <person name="Grinberg I.R."/>
            <person name="Lamed R."/>
            <person name="Zhivin O."/>
            <person name="Bayer E.A."/>
            <person name="Brown S.D."/>
        </authorList>
    </citation>
    <scope>NUCLEOTIDE SEQUENCE [LARGE SCALE GENOMIC DNA]</scope>
    <source>
        <strain evidence="5">DSM 2933</strain>
    </source>
</reference>
<keyword evidence="3" id="KW-0560">Oxidoreductase</keyword>
<comment type="caution">
    <text evidence="4">The sequence shown here is derived from an EMBL/GenBank/DDBJ whole genome shotgun (WGS) entry which is preliminary data.</text>
</comment>
<sequence>MKVLVLAGTKDAGEIAVKLKSEDIEVIASVTTDYGRHLLSHIGGVCIHVGKLDKDGMIKLVREKEVMCIVDASHPYASQASENAIKASDECSIPYIRFERMEVGVCMDEAIRVKSFEEAAKRASSISGNIFLTVGSNNIHVFTKNIPDYKSRLYARVLPDSKVLLKCEEAGLMPDNIIALKGPFSKDMNVAMLKHCNASILVTKESGEAGGTLEKLEAAIELGVKVIIVDRPNVAYGTKVSEVNEVVEFLKRLRGV</sequence>
<dbReference type="GO" id="GO:0016994">
    <property type="term" value="F:precorrin-6A reductase activity"/>
    <property type="evidence" value="ECO:0007669"/>
    <property type="project" value="InterPro"/>
</dbReference>
<accession>A0A0L6JQ87</accession>
<evidence type="ECO:0000256" key="3">
    <source>
        <dbReference type="ARBA" id="ARBA00023002"/>
    </source>
</evidence>
<dbReference type="GO" id="GO:0009236">
    <property type="term" value="P:cobalamin biosynthetic process"/>
    <property type="evidence" value="ECO:0007669"/>
    <property type="project" value="UniProtKB-UniPathway"/>
</dbReference>
<evidence type="ECO:0000313" key="4">
    <source>
        <dbReference type="EMBL" id="KNY28006.1"/>
    </source>
</evidence>
<evidence type="ECO:0000256" key="1">
    <source>
        <dbReference type="ARBA" id="ARBA00004953"/>
    </source>
</evidence>
<dbReference type="OrthoDB" id="9780707at2"/>
<proteinExistence type="predicted"/>
<keyword evidence="2" id="KW-0169">Cobalamin biosynthesis</keyword>
<dbReference type="PROSITE" id="PS51014">
    <property type="entry name" value="COBK_CBIJ"/>
    <property type="match status" value="1"/>
</dbReference>
<dbReference type="RefSeq" id="WP_036939057.1">
    <property type="nucleotide sequence ID" value="NZ_JQKC01000008.1"/>
</dbReference>
<dbReference type="Proteomes" id="UP000036923">
    <property type="component" value="Unassembled WGS sequence"/>
</dbReference>
<keyword evidence="5" id="KW-1185">Reference proteome</keyword>
<comment type="pathway">
    <text evidence="1">Cofactor biosynthesis; adenosylcobalamin biosynthesis.</text>
</comment>
<dbReference type="AlphaFoldDB" id="A0A0L6JQ87"/>
<dbReference type="STRING" id="398512.Bccel_3277"/>
<dbReference type="Pfam" id="PF02571">
    <property type="entry name" value="CbiJ"/>
    <property type="match status" value="1"/>
</dbReference>
<dbReference type="EMBL" id="LGTC01000001">
    <property type="protein sequence ID" value="KNY28006.1"/>
    <property type="molecule type" value="Genomic_DNA"/>
</dbReference>
<gene>
    <name evidence="4" type="ORF">Bccel_3277</name>
</gene>
<dbReference type="NCBIfam" id="TIGR00715">
    <property type="entry name" value="precor6x_red"/>
    <property type="match status" value="1"/>
</dbReference>
<dbReference type="UniPathway" id="UPA00148"/>
<dbReference type="PANTHER" id="PTHR36925:SF1">
    <property type="entry name" value="COBALT-PRECORRIN-6A REDUCTASE"/>
    <property type="match status" value="1"/>
</dbReference>
<evidence type="ECO:0000313" key="5">
    <source>
        <dbReference type="Proteomes" id="UP000036923"/>
    </source>
</evidence>
<dbReference type="eggNOG" id="COG2099">
    <property type="taxonomic scope" value="Bacteria"/>
</dbReference>
<name>A0A0L6JQ87_9FIRM</name>
<organism evidence="4 5">
    <name type="scientific">Pseudobacteroides cellulosolvens ATCC 35603 = DSM 2933</name>
    <dbReference type="NCBI Taxonomy" id="398512"/>
    <lineage>
        <taxon>Bacteria</taxon>
        <taxon>Bacillati</taxon>
        <taxon>Bacillota</taxon>
        <taxon>Clostridia</taxon>
        <taxon>Eubacteriales</taxon>
        <taxon>Oscillospiraceae</taxon>
        <taxon>Pseudobacteroides</taxon>
    </lineage>
</organism>
<dbReference type="PANTHER" id="PTHR36925">
    <property type="entry name" value="COBALT-PRECORRIN-6A REDUCTASE"/>
    <property type="match status" value="1"/>
</dbReference>
<evidence type="ECO:0000256" key="2">
    <source>
        <dbReference type="ARBA" id="ARBA00022573"/>
    </source>
</evidence>